<feature type="transmembrane region" description="Helical" evidence="8">
    <location>
        <begin position="46"/>
        <end position="65"/>
    </location>
</feature>
<name>A0A0H0XRL8_9SPHN</name>
<sequence>MERRRLQTYLFLVALDAAILLSVFYAVSAVYFGTFTELARLESGMLSAYVNLPLYLTVAMYSGTYSRSGLTDWQLSAMKAIVALFVSAALLSLFAFFIKINAELSRLVFVLAMMISATIMVAARVMMAKAIVRHWGPSAINRLVILAGGPEFKLPHSYHVDAEVHGLIPDFNDPQALDRLSKYLRNMDEVIVSCQEGDRPAWSQVLKGTGIHGEVTHQLSREIGAIGVVHHDDVGVSALKVSARQLGLRARATKRIFDLAVAGGALLFLSPIMLITALLIKLEDGGPLFFVQRRMGRGNEFFDILKFRSMRGSDANGERSATLDDDRITRIGRFIRRTSIDELPQLINVLIGDMSMVGPRPHALGSKAGSKLFWQVDHKYWQRHGLRPGITGLAQIRGHRGATDTEDHLTDRLLADLEYVEGWRLWRDIGILISTLRVLTHNRAF</sequence>
<dbReference type="GO" id="GO:0016020">
    <property type="term" value="C:membrane"/>
    <property type="evidence" value="ECO:0007669"/>
    <property type="project" value="UniProtKB-SubCell"/>
</dbReference>
<dbReference type="PANTHER" id="PTHR30576:SF0">
    <property type="entry name" value="UNDECAPRENYL-PHOSPHATE N-ACETYLGALACTOSAMINYL 1-PHOSPHATE TRANSFERASE-RELATED"/>
    <property type="match status" value="1"/>
</dbReference>
<proteinExistence type="inferred from homology"/>
<dbReference type="PATRIC" id="fig|874156.12.peg.750"/>
<evidence type="ECO:0000256" key="1">
    <source>
        <dbReference type="ARBA" id="ARBA00004141"/>
    </source>
</evidence>
<evidence type="ECO:0000256" key="6">
    <source>
        <dbReference type="ARBA" id="ARBA00023136"/>
    </source>
</evidence>
<dbReference type="Pfam" id="PF02397">
    <property type="entry name" value="Bac_transf"/>
    <property type="match status" value="1"/>
</dbReference>
<dbReference type="GO" id="GO:0016780">
    <property type="term" value="F:phosphotransferase activity, for other substituted phosphate groups"/>
    <property type="evidence" value="ECO:0007669"/>
    <property type="project" value="TreeGrafter"/>
</dbReference>
<keyword evidence="11" id="KW-1185">Reference proteome</keyword>
<dbReference type="AlphaFoldDB" id="A0A0H0XRL8"/>
<evidence type="ECO:0000256" key="2">
    <source>
        <dbReference type="ARBA" id="ARBA00006464"/>
    </source>
</evidence>
<evidence type="ECO:0000256" key="4">
    <source>
        <dbReference type="ARBA" id="ARBA00022692"/>
    </source>
</evidence>
<organism evidence="10 11">
    <name type="scientific">Aurantiacibacter marinus</name>
    <dbReference type="NCBI Taxonomy" id="874156"/>
    <lineage>
        <taxon>Bacteria</taxon>
        <taxon>Pseudomonadati</taxon>
        <taxon>Pseudomonadota</taxon>
        <taxon>Alphaproteobacteria</taxon>
        <taxon>Sphingomonadales</taxon>
        <taxon>Erythrobacteraceae</taxon>
        <taxon>Aurantiacibacter</taxon>
    </lineage>
</organism>
<comment type="similarity">
    <text evidence="2">Belongs to the bacterial sugar transferase family.</text>
</comment>
<dbReference type="PANTHER" id="PTHR30576">
    <property type="entry name" value="COLANIC BIOSYNTHESIS UDP-GLUCOSE LIPID CARRIER TRANSFERASE"/>
    <property type="match status" value="1"/>
</dbReference>
<evidence type="ECO:0000256" key="7">
    <source>
        <dbReference type="ARBA" id="ARBA00023169"/>
    </source>
</evidence>
<evidence type="ECO:0000256" key="3">
    <source>
        <dbReference type="ARBA" id="ARBA00022679"/>
    </source>
</evidence>
<dbReference type="InterPro" id="IPR017475">
    <property type="entry name" value="EPS_sugar_tfrase"/>
</dbReference>
<protein>
    <recommendedName>
        <fullName evidence="9">Bacterial sugar transferase domain-containing protein</fullName>
    </recommendedName>
</protein>
<evidence type="ECO:0000256" key="8">
    <source>
        <dbReference type="SAM" id="Phobius"/>
    </source>
</evidence>
<keyword evidence="3" id="KW-0808">Transferase</keyword>
<evidence type="ECO:0000313" key="11">
    <source>
        <dbReference type="Proteomes" id="UP000053455"/>
    </source>
</evidence>
<dbReference type="NCBIfam" id="TIGR03025">
    <property type="entry name" value="EPS_sugtrans"/>
    <property type="match status" value="1"/>
</dbReference>
<dbReference type="EMBL" id="LBHU01000001">
    <property type="protein sequence ID" value="KLI64646.1"/>
    <property type="molecule type" value="Genomic_DNA"/>
</dbReference>
<dbReference type="STRING" id="874156.GCA_001021555_00558"/>
<keyword evidence="4 8" id="KW-0812">Transmembrane</keyword>
<feature type="domain" description="Bacterial sugar transferase" evidence="9">
    <location>
        <begin position="254"/>
        <end position="439"/>
    </location>
</feature>
<feature type="transmembrane region" description="Helical" evidence="8">
    <location>
        <begin position="77"/>
        <end position="98"/>
    </location>
</feature>
<evidence type="ECO:0000256" key="5">
    <source>
        <dbReference type="ARBA" id="ARBA00022989"/>
    </source>
</evidence>
<keyword evidence="7" id="KW-0270">Exopolysaccharide synthesis</keyword>
<evidence type="ECO:0000259" key="9">
    <source>
        <dbReference type="Pfam" id="PF02397"/>
    </source>
</evidence>
<dbReference type="GO" id="GO:0000271">
    <property type="term" value="P:polysaccharide biosynthetic process"/>
    <property type="evidence" value="ECO:0007669"/>
    <property type="project" value="UniProtKB-KW"/>
</dbReference>
<keyword evidence="6 8" id="KW-0472">Membrane</keyword>
<accession>A0A0H0XRL8</accession>
<reference evidence="10 11" key="1">
    <citation type="submission" date="2015-04" db="EMBL/GenBank/DDBJ databases">
        <title>The draft genome sequence of Erythrobacter marinus HWDM-33.</title>
        <authorList>
            <person name="Zhuang L."/>
            <person name="Liu Y."/>
            <person name="Shao Z."/>
        </authorList>
    </citation>
    <scope>NUCLEOTIDE SEQUENCE [LARGE SCALE GENOMIC DNA]</scope>
    <source>
        <strain evidence="10 11">HWDM-33</strain>
    </source>
</reference>
<evidence type="ECO:0000313" key="10">
    <source>
        <dbReference type="EMBL" id="KLI64646.1"/>
    </source>
</evidence>
<keyword evidence="5 8" id="KW-1133">Transmembrane helix</keyword>
<feature type="transmembrane region" description="Helical" evidence="8">
    <location>
        <begin position="256"/>
        <end position="280"/>
    </location>
</feature>
<feature type="transmembrane region" description="Helical" evidence="8">
    <location>
        <begin position="104"/>
        <end position="123"/>
    </location>
</feature>
<dbReference type="InterPro" id="IPR003362">
    <property type="entry name" value="Bact_transf"/>
</dbReference>
<comment type="caution">
    <text evidence="10">The sequence shown here is derived from an EMBL/GenBank/DDBJ whole genome shotgun (WGS) entry which is preliminary data.</text>
</comment>
<gene>
    <name evidence="10" type="ORF">AAV99_03590</name>
</gene>
<dbReference type="Proteomes" id="UP000053455">
    <property type="component" value="Unassembled WGS sequence"/>
</dbReference>
<feature type="transmembrane region" description="Helical" evidence="8">
    <location>
        <begin position="9"/>
        <end position="34"/>
    </location>
</feature>
<comment type="subcellular location">
    <subcellularLocation>
        <location evidence="1">Membrane</location>
        <topology evidence="1">Multi-pass membrane protein</topology>
    </subcellularLocation>
</comment>